<evidence type="ECO:0000256" key="1">
    <source>
        <dbReference type="ARBA" id="ARBA00022737"/>
    </source>
</evidence>
<evidence type="ECO:0000313" key="5">
    <source>
        <dbReference type="EMBL" id="TFW30975.1"/>
    </source>
</evidence>
<evidence type="ECO:0000256" key="3">
    <source>
        <dbReference type="PROSITE-ProRule" id="PRU00339"/>
    </source>
</evidence>
<keyword evidence="1" id="KW-0677">Repeat</keyword>
<dbReference type="EMBL" id="SPUM01000102">
    <property type="protein sequence ID" value="TFW30975.1"/>
    <property type="molecule type" value="Genomic_DNA"/>
</dbReference>
<dbReference type="PANTHER" id="PTHR44858:SF1">
    <property type="entry name" value="UDP-N-ACETYLGLUCOSAMINE--PEPTIDE N-ACETYLGLUCOSAMINYLTRANSFERASE SPINDLY-RELATED"/>
    <property type="match status" value="1"/>
</dbReference>
<proteinExistence type="predicted"/>
<evidence type="ECO:0000313" key="6">
    <source>
        <dbReference type="Proteomes" id="UP000297258"/>
    </source>
</evidence>
<dbReference type="Proteomes" id="UP000297258">
    <property type="component" value="Unassembled WGS sequence"/>
</dbReference>
<feature type="compositionally biased region" description="Low complexity" evidence="4">
    <location>
        <begin position="95"/>
        <end position="104"/>
    </location>
</feature>
<feature type="repeat" description="TPR" evidence="3">
    <location>
        <begin position="205"/>
        <end position="238"/>
    </location>
</feature>
<name>A0A4Y9SWL0_9BURK</name>
<dbReference type="Pfam" id="PF14559">
    <property type="entry name" value="TPR_19"/>
    <property type="match status" value="1"/>
</dbReference>
<dbReference type="RefSeq" id="WP_135190506.1">
    <property type="nucleotide sequence ID" value="NZ_SPUM01000102.1"/>
</dbReference>
<reference evidence="5 6" key="1">
    <citation type="submission" date="2019-03" db="EMBL/GenBank/DDBJ databases">
        <title>Draft genome of Massilia hortus sp. nov., a novel bacterial species of the Oxalobacteraceae family.</title>
        <authorList>
            <person name="Peta V."/>
            <person name="Raths R."/>
            <person name="Bucking H."/>
        </authorList>
    </citation>
    <scope>NUCLEOTIDE SEQUENCE [LARGE SCALE GENOMIC DNA]</scope>
    <source>
        <strain evidence="5 6">ONC3</strain>
    </source>
</reference>
<accession>A0A4Y9SWL0</accession>
<dbReference type="Gene3D" id="1.25.40.10">
    <property type="entry name" value="Tetratricopeptide repeat domain"/>
    <property type="match status" value="2"/>
</dbReference>
<dbReference type="InterPro" id="IPR019734">
    <property type="entry name" value="TPR_rpt"/>
</dbReference>
<dbReference type="InterPro" id="IPR011990">
    <property type="entry name" value="TPR-like_helical_dom_sf"/>
</dbReference>
<protein>
    <submittedName>
        <fullName evidence="5">Tetratricopeptide repeat protein</fullName>
    </submittedName>
</protein>
<dbReference type="AlphaFoldDB" id="A0A4Y9SWL0"/>
<comment type="caution">
    <text evidence="5">The sequence shown here is derived from an EMBL/GenBank/DDBJ whole genome shotgun (WGS) entry which is preliminary data.</text>
</comment>
<dbReference type="InterPro" id="IPR050498">
    <property type="entry name" value="Ycf3"/>
</dbReference>
<dbReference type="PROSITE" id="PS50005">
    <property type="entry name" value="TPR"/>
    <property type="match status" value="2"/>
</dbReference>
<dbReference type="OrthoDB" id="5406098at2"/>
<evidence type="ECO:0000256" key="4">
    <source>
        <dbReference type="SAM" id="MobiDB-lite"/>
    </source>
</evidence>
<evidence type="ECO:0000256" key="2">
    <source>
        <dbReference type="ARBA" id="ARBA00022803"/>
    </source>
</evidence>
<organism evidence="5 6">
    <name type="scientific">Massilia horti</name>
    <dbReference type="NCBI Taxonomy" id="2562153"/>
    <lineage>
        <taxon>Bacteria</taxon>
        <taxon>Pseudomonadati</taxon>
        <taxon>Pseudomonadota</taxon>
        <taxon>Betaproteobacteria</taxon>
        <taxon>Burkholderiales</taxon>
        <taxon>Oxalobacteraceae</taxon>
        <taxon>Telluria group</taxon>
        <taxon>Massilia</taxon>
    </lineage>
</organism>
<feature type="compositionally biased region" description="Basic and acidic residues" evidence="4">
    <location>
        <begin position="185"/>
        <end position="204"/>
    </location>
</feature>
<keyword evidence="6" id="KW-1185">Reference proteome</keyword>
<dbReference type="PANTHER" id="PTHR44858">
    <property type="entry name" value="TETRATRICOPEPTIDE REPEAT PROTEIN 6"/>
    <property type="match status" value="1"/>
</dbReference>
<dbReference type="Pfam" id="PF13432">
    <property type="entry name" value="TPR_16"/>
    <property type="match status" value="1"/>
</dbReference>
<dbReference type="SMART" id="SM00028">
    <property type="entry name" value="TPR"/>
    <property type="match status" value="3"/>
</dbReference>
<dbReference type="SUPFAM" id="SSF48452">
    <property type="entry name" value="TPR-like"/>
    <property type="match status" value="1"/>
</dbReference>
<feature type="region of interest" description="Disordered" evidence="4">
    <location>
        <begin position="95"/>
        <end position="204"/>
    </location>
</feature>
<feature type="repeat" description="TPR" evidence="3">
    <location>
        <begin position="305"/>
        <end position="338"/>
    </location>
</feature>
<keyword evidence="2 3" id="KW-0802">TPR repeat</keyword>
<feature type="compositionally biased region" description="Basic and acidic residues" evidence="4">
    <location>
        <begin position="110"/>
        <end position="125"/>
    </location>
</feature>
<sequence length="388" mass="41598">MSLINQMLQDLDARGTPVGESVQGHVKPVAPEERGLSKWGIKAAAVVGVAAIAAGGWVAWRYMHKPAPLPPPVMVVAPKPAPAPVVELPVPAPAPQVQQAAPSDEPAPDAAKDESAAEVRTSAREEEGEVAPKRKAKVAERKGKHAAASDAKAVAKKGKHAAASDAKPEPSSKKTKHEAVAQAAPRKDMRTAAVQGRHETTTQRAENAYRRALADLQEGRLTDAIAGLQRALQAEPRHEAARQTLVGLLVENKRNDEAIRQLQQALALDARQPSLAMLLARLQIEGGGTGIETLTKTLPYAAGNGEYYALLAGALQRQQRHHEAVEQYQTALRTQPKNGVWWMGLGIALQADKRNPDAVNAFQKAKESGTLSSELQAFVERRLTQLSR</sequence>
<gene>
    <name evidence="5" type="ORF">E4O92_14800</name>
</gene>